<gene>
    <name evidence="8" type="ORF">S03H2_02935</name>
</gene>
<dbReference type="PROSITE" id="PS50283">
    <property type="entry name" value="NA_SOLUT_SYMP_3"/>
    <property type="match status" value="1"/>
</dbReference>
<evidence type="ECO:0000256" key="5">
    <source>
        <dbReference type="ARBA" id="ARBA00022989"/>
    </source>
</evidence>
<reference evidence="8" key="1">
    <citation type="journal article" date="2014" name="Front. Microbiol.">
        <title>High frequency of phylogenetically diverse reductive dehalogenase-homologous genes in deep subseafloor sedimentary metagenomes.</title>
        <authorList>
            <person name="Kawai M."/>
            <person name="Futagami T."/>
            <person name="Toyoda A."/>
            <person name="Takaki Y."/>
            <person name="Nishi S."/>
            <person name="Hori S."/>
            <person name="Arai W."/>
            <person name="Tsubouchi T."/>
            <person name="Morono Y."/>
            <person name="Uchiyama I."/>
            <person name="Ito T."/>
            <person name="Fujiyama A."/>
            <person name="Inagaki F."/>
            <person name="Takami H."/>
        </authorList>
    </citation>
    <scope>NUCLEOTIDE SEQUENCE</scope>
    <source>
        <strain evidence="8">Expedition CK06-06</strain>
    </source>
</reference>
<comment type="caution">
    <text evidence="8">The sequence shown here is derived from an EMBL/GenBank/DDBJ whole genome shotgun (WGS) entry which is preliminary data.</text>
</comment>
<feature type="non-terminal residue" evidence="8">
    <location>
        <position position="420"/>
    </location>
</feature>
<evidence type="ECO:0000256" key="7">
    <source>
        <dbReference type="SAM" id="Phobius"/>
    </source>
</evidence>
<feature type="transmembrane region" description="Helical" evidence="7">
    <location>
        <begin position="52"/>
        <end position="75"/>
    </location>
</feature>
<feature type="transmembrane region" description="Helical" evidence="7">
    <location>
        <begin position="165"/>
        <end position="184"/>
    </location>
</feature>
<feature type="transmembrane region" description="Helical" evidence="7">
    <location>
        <begin position="379"/>
        <end position="398"/>
    </location>
</feature>
<feature type="transmembrane region" description="Helical" evidence="7">
    <location>
        <begin position="318"/>
        <end position="338"/>
    </location>
</feature>
<feature type="transmembrane region" description="Helical" evidence="7">
    <location>
        <begin position="292"/>
        <end position="312"/>
    </location>
</feature>
<dbReference type="InterPro" id="IPR001734">
    <property type="entry name" value="Na/solute_symporter"/>
</dbReference>
<dbReference type="InterPro" id="IPR038377">
    <property type="entry name" value="Na/Glc_symporter_sf"/>
</dbReference>
<feature type="transmembrane region" description="Helical" evidence="7">
    <location>
        <begin position="118"/>
        <end position="145"/>
    </location>
</feature>
<dbReference type="GO" id="GO:0005886">
    <property type="term" value="C:plasma membrane"/>
    <property type="evidence" value="ECO:0007669"/>
    <property type="project" value="TreeGrafter"/>
</dbReference>
<dbReference type="GO" id="GO:0022857">
    <property type="term" value="F:transmembrane transporter activity"/>
    <property type="evidence" value="ECO:0007669"/>
    <property type="project" value="InterPro"/>
</dbReference>
<keyword evidence="6 7" id="KW-0472">Membrane</keyword>
<dbReference type="AlphaFoldDB" id="X1FFV8"/>
<proteinExistence type="inferred from homology"/>
<keyword evidence="3" id="KW-0813">Transport</keyword>
<feature type="transmembrane region" description="Helical" evidence="7">
    <location>
        <begin position="237"/>
        <end position="259"/>
    </location>
</feature>
<accession>X1FFV8</accession>
<evidence type="ECO:0000313" key="8">
    <source>
        <dbReference type="EMBL" id="GAH28289.1"/>
    </source>
</evidence>
<dbReference type="Gene3D" id="1.20.1730.10">
    <property type="entry name" value="Sodium/glucose cotransporter"/>
    <property type="match status" value="1"/>
</dbReference>
<evidence type="ECO:0000256" key="6">
    <source>
        <dbReference type="ARBA" id="ARBA00023136"/>
    </source>
</evidence>
<dbReference type="PANTHER" id="PTHR48086:SF7">
    <property type="entry name" value="SODIUM-SOLUTE SYMPORTER-RELATED"/>
    <property type="match status" value="1"/>
</dbReference>
<evidence type="ECO:0000256" key="1">
    <source>
        <dbReference type="ARBA" id="ARBA00004141"/>
    </source>
</evidence>
<dbReference type="Pfam" id="PF00474">
    <property type="entry name" value="SSF"/>
    <property type="match status" value="1"/>
</dbReference>
<sequence length="420" mass="44189">MAGLGFGQGLTGAWWLLVGAIGLLILGCFFAKKARVAALYTLPELVERQYNHRVGLAASILIVIAWTGVVAGQIVAAGKVLSILGIASVTSWMIIFTVVFVSYAILGGQYSIIRTDVFQAAILFAGIFVTLALVFSQVGGLAGLRASLPPAYLSFPLSPEFDGKMLMSLLILVGATFVVGPDIYTRLFCAKEEKTAQLSVFLSAFLFLPLAFAITLIGMGAKVLYPGISAEQAFPQVISGILSPGLSGLILAALVAALMSSADTCLLSQSVILTEDIFKRFRPSFDEGKTVLLTRLSILVLGLVALGLAIALKGVISSLLFAYTIFTCGLVVPVIAGFYKEKLKVTPQGALAALIGGGVIGLAGKLPGLDIPLKQDLGLIGFAISALLLFGVSFLTSADSNSKQISLKCKRQNKMQMTEQ</sequence>
<evidence type="ECO:0000256" key="3">
    <source>
        <dbReference type="ARBA" id="ARBA00022448"/>
    </source>
</evidence>
<comment type="similarity">
    <text evidence="2">Belongs to the sodium:solute symporter (SSF) (TC 2.A.21) family.</text>
</comment>
<keyword evidence="5 7" id="KW-1133">Transmembrane helix</keyword>
<protein>
    <recommendedName>
        <fullName evidence="9">Sodium:solute symporter family protein</fullName>
    </recommendedName>
</protein>
<comment type="subcellular location">
    <subcellularLocation>
        <location evidence="1">Membrane</location>
        <topology evidence="1">Multi-pass membrane protein</topology>
    </subcellularLocation>
</comment>
<feature type="transmembrane region" description="Helical" evidence="7">
    <location>
        <begin position="350"/>
        <end position="367"/>
    </location>
</feature>
<feature type="transmembrane region" description="Helical" evidence="7">
    <location>
        <begin position="81"/>
        <end position="106"/>
    </location>
</feature>
<dbReference type="InterPro" id="IPR050277">
    <property type="entry name" value="Sodium:Solute_Symporter"/>
</dbReference>
<name>X1FFV8_9ZZZZ</name>
<evidence type="ECO:0000256" key="2">
    <source>
        <dbReference type="ARBA" id="ARBA00006434"/>
    </source>
</evidence>
<dbReference type="EMBL" id="BARU01001035">
    <property type="protein sequence ID" value="GAH28289.1"/>
    <property type="molecule type" value="Genomic_DNA"/>
</dbReference>
<feature type="transmembrane region" description="Helical" evidence="7">
    <location>
        <begin position="12"/>
        <end position="31"/>
    </location>
</feature>
<dbReference type="PANTHER" id="PTHR48086">
    <property type="entry name" value="SODIUM/PROLINE SYMPORTER-RELATED"/>
    <property type="match status" value="1"/>
</dbReference>
<keyword evidence="4 7" id="KW-0812">Transmembrane</keyword>
<evidence type="ECO:0008006" key="9">
    <source>
        <dbReference type="Google" id="ProtNLM"/>
    </source>
</evidence>
<organism evidence="8">
    <name type="scientific">marine sediment metagenome</name>
    <dbReference type="NCBI Taxonomy" id="412755"/>
    <lineage>
        <taxon>unclassified sequences</taxon>
        <taxon>metagenomes</taxon>
        <taxon>ecological metagenomes</taxon>
    </lineage>
</organism>
<dbReference type="CDD" id="cd10322">
    <property type="entry name" value="SLC5sbd"/>
    <property type="match status" value="1"/>
</dbReference>
<feature type="transmembrane region" description="Helical" evidence="7">
    <location>
        <begin position="196"/>
        <end position="217"/>
    </location>
</feature>
<evidence type="ECO:0000256" key="4">
    <source>
        <dbReference type="ARBA" id="ARBA00022692"/>
    </source>
</evidence>